<dbReference type="PANTHER" id="PTHR35151">
    <property type="entry name" value="ELONGATION FACTOR 1 BETA CENTRAL ACIDIC REGION EUKARYOTE DOMAIN-CONTAINING PROTEIN"/>
    <property type="match status" value="1"/>
</dbReference>
<keyword evidence="3" id="KW-1185">Reference proteome</keyword>
<sequence length="563" mass="59946">MKSIVTLLITFLCFTVAQPVNTTLDGNAKTTVAQPVNVIIAQLMNIPVVQPVNATVSQPMNITVVQPVNATVSQPTNTTVAQPANTTVVQPVNATVSQPTNTTVAQPANTTVVQPVNATVSQPMNTTAAQPANATVVQPVNATVSQPMNTTVAQPANTTVVQLVDTITIVTSACDCAGAVIGTVCYTSLGAAVNSSIDNDIITIGGKHEVPEPIDINTVILSFQGAKCDSDAGELIATFDNNETSILQAINPDGHIITIKDLDFTSAGDNMAGGFRSLGNVTWPSKQGVNLTLQNVHMQNMRSALPGVGVFVGNSRGFESTSDCTFKDLTMKGNTSSTYPGGAAIAVIALFEPYIITIRGIFERNTARYNEVWASKHSLGGAVYLDYMQSSVYILNSTFRDNVANQGSAIHVQGIFKTFTVGEDCLFERNIAKDDGENARGGALRFLHLEENSVVTISGVYRENHSEERGGVLSTNIHNSNSTFLWKNAYFSDNYSAAEGGVYSQYSSQAVEGRFVIDGSCRFNSNTASTEKSTIMYMASHGTMSDADWVDGTSVDVVERFNL</sequence>
<dbReference type="InterPro" id="IPR011050">
    <property type="entry name" value="Pectin_lyase_fold/virulence"/>
</dbReference>
<dbReference type="Pfam" id="PF02389">
    <property type="entry name" value="Cornifin"/>
    <property type="match status" value="1"/>
</dbReference>
<evidence type="ECO:0008006" key="4">
    <source>
        <dbReference type="Google" id="ProtNLM"/>
    </source>
</evidence>
<proteinExistence type="predicted"/>
<feature type="chain" id="PRO_5005539160" description="Right handed beta helix domain-containing protein" evidence="1">
    <location>
        <begin position="18"/>
        <end position="563"/>
    </location>
</feature>
<accession>A0A0L0G308</accession>
<dbReference type="PANTHER" id="PTHR35151:SF2">
    <property type="entry name" value="ELONGATION FACTOR 1 BETA CENTRAL ACIDIC REGION EUKARYOTE DOMAIN-CONTAINING PROTEIN"/>
    <property type="match status" value="1"/>
</dbReference>
<organism evidence="2 3">
    <name type="scientific">Sphaeroforma arctica JP610</name>
    <dbReference type="NCBI Taxonomy" id="667725"/>
    <lineage>
        <taxon>Eukaryota</taxon>
        <taxon>Ichthyosporea</taxon>
        <taxon>Ichthyophonida</taxon>
        <taxon>Sphaeroforma</taxon>
    </lineage>
</organism>
<dbReference type="OrthoDB" id="371494at2759"/>
<dbReference type="AlphaFoldDB" id="A0A0L0G308"/>
<dbReference type="Proteomes" id="UP000054560">
    <property type="component" value="Unassembled WGS sequence"/>
</dbReference>
<dbReference type="STRING" id="667725.A0A0L0G308"/>
<dbReference type="SUPFAM" id="SSF51126">
    <property type="entry name" value="Pectin lyase-like"/>
    <property type="match status" value="1"/>
</dbReference>
<dbReference type="eggNOG" id="KOG2056">
    <property type="taxonomic scope" value="Eukaryota"/>
</dbReference>
<evidence type="ECO:0000313" key="2">
    <source>
        <dbReference type="EMBL" id="KNC83465.1"/>
    </source>
</evidence>
<evidence type="ECO:0000256" key="1">
    <source>
        <dbReference type="SAM" id="SignalP"/>
    </source>
</evidence>
<dbReference type="RefSeq" id="XP_014157367.1">
    <property type="nucleotide sequence ID" value="XM_014301892.1"/>
</dbReference>
<gene>
    <name evidence="2" type="ORF">SARC_04274</name>
</gene>
<evidence type="ECO:0000313" key="3">
    <source>
        <dbReference type="Proteomes" id="UP000054560"/>
    </source>
</evidence>
<name>A0A0L0G308_9EUKA</name>
<dbReference type="EMBL" id="KQ241831">
    <property type="protein sequence ID" value="KNC83465.1"/>
    <property type="molecule type" value="Genomic_DNA"/>
</dbReference>
<protein>
    <recommendedName>
        <fullName evidence="4">Right handed beta helix domain-containing protein</fullName>
    </recommendedName>
</protein>
<dbReference type="GeneID" id="25904778"/>
<reference evidence="2 3" key="1">
    <citation type="submission" date="2011-02" db="EMBL/GenBank/DDBJ databases">
        <title>The Genome Sequence of Sphaeroforma arctica JP610.</title>
        <authorList>
            <consortium name="The Broad Institute Genome Sequencing Platform"/>
            <person name="Russ C."/>
            <person name="Cuomo C."/>
            <person name="Young S.K."/>
            <person name="Zeng Q."/>
            <person name="Gargeya S."/>
            <person name="Alvarado L."/>
            <person name="Berlin A."/>
            <person name="Chapman S.B."/>
            <person name="Chen Z."/>
            <person name="Freedman E."/>
            <person name="Gellesch M."/>
            <person name="Goldberg J."/>
            <person name="Griggs A."/>
            <person name="Gujja S."/>
            <person name="Heilman E."/>
            <person name="Heiman D."/>
            <person name="Howarth C."/>
            <person name="Mehta T."/>
            <person name="Neiman D."/>
            <person name="Pearson M."/>
            <person name="Roberts A."/>
            <person name="Saif S."/>
            <person name="Shea T."/>
            <person name="Shenoy N."/>
            <person name="Sisk P."/>
            <person name="Stolte C."/>
            <person name="Sykes S."/>
            <person name="White J."/>
            <person name="Yandava C."/>
            <person name="Burger G."/>
            <person name="Gray M.W."/>
            <person name="Holland P.W.H."/>
            <person name="King N."/>
            <person name="Lang F.B.F."/>
            <person name="Roger A.J."/>
            <person name="Ruiz-Trillo I."/>
            <person name="Haas B."/>
            <person name="Nusbaum C."/>
            <person name="Birren B."/>
        </authorList>
    </citation>
    <scope>NUCLEOTIDE SEQUENCE [LARGE SCALE GENOMIC DNA]</scope>
    <source>
        <strain evidence="2 3">JP610</strain>
    </source>
</reference>
<keyword evidence="1" id="KW-0732">Signal</keyword>
<feature type="signal peptide" evidence="1">
    <location>
        <begin position="1"/>
        <end position="17"/>
    </location>
</feature>